<reference evidence="1 2" key="1">
    <citation type="submission" date="2023-02" db="EMBL/GenBank/DDBJ databases">
        <title>The predominant lactic acid bacteria and yeasts involved in the spontaneous fermentation of millet during the production of the traditional porridge Hausa koko in Ghana.</title>
        <authorList>
            <person name="Atter A."/>
            <person name="Diaz M."/>
        </authorList>
    </citation>
    <scope>NUCLEOTIDE SEQUENCE [LARGE SCALE GENOMIC DNA]</scope>
    <source>
        <strain evidence="1 2">FI11552</strain>
    </source>
</reference>
<protein>
    <recommendedName>
        <fullName evidence="3">Transposase</fullName>
    </recommendedName>
</protein>
<evidence type="ECO:0000313" key="1">
    <source>
        <dbReference type="EMBL" id="MEE6701482.1"/>
    </source>
</evidence>
<evidence type="ECO:0008006" key="3">
    <source>
        <dbReference type="Google" id="ProtNLM"/>
    </source>
</evidence>
<organism evidence="1 2">
    <name type="scientific">Limosilactobacillus pontis</name>
    <dbReference type="NCBI Taxonomy" id="35787"/>
    <lineage>
        <taxon>Bacteria</taxon>
        <taxon>Bacillati</taxon>
        <taxon>Bacillota</taxon>
        <taxon>Bacilli</taxon>
        <taxon>Lactobacillales</taxon>
        <taxon>Lactobacillaceae</taxon>
        <taxon>Limosilactobacillus</taxon>
    </lineage>
</organism>
<proteinExistence type="predicted"/>
<gene>
    <name evidence="1" type="ORF">PS396_06700</name>
</gene>
<sequence length="62" mass="7303">MNEHTKMMHTTLQRNLNSYSNALWRFGCDGFPDGYVKYLKQLRKNLKATIGWLDELIKEVGK</sequence>
<keyword evidence="2" id="KW-1185">Reference proteome</keyword>
<evidence type="ECO:0000313" key="2">
    <source>
        <dbReference type="Proteomes" id="UP001335665"/>
    </source>
</evidence>
<dbReference type="Proteomes" id="UP001335665">
    <property type="component" value="Unassembled WGS sequence"/>
</dbReference>
<dbReference type="RefSeq" id="WP_331192096.1">
    <property type="nucleotide sequence ID" value="NZ_JAQSEO010000013.1"/>
</dbReference>
<accession>A0ABU7STS8</accession>
<dbReference type="EMBL" id="JAQSFA010000015">
    <property type="protein sequence ID" value="MEE6701482.1"/>
    <property type="molecule type" value="Genomic_DNA"/>
</dbReference>
<comment type="caution">
    <text evidence="1">The sequence shown here is derived from an EMBL/GenBank/DDBJ whole genome shotgun (WGS) entry which is preliminary data.</text>
</comment>
<name>A0ABU7STS8_9LACO</name>